<dbReference type="SMART" id="SM00181">
    <property type="entry name" value="EGF"/>
    <property type="match status" value="9"/>
</dbReference>
<dbReference type="AlphaFoldDB" id="A0A3B3SKL3"/>
<dbReference type="Proteomes" id="UP000261540">
    <property type="component" value="Unplaced"/>
</dbReference>
<evidence type="ECO:0000256" key="4">
    <source>
        <dbReference type="SAM" id="MobiDB-lite"/>
    </source>
</evidence>
<comment type="caution">
    <text evidence="3">Lacks conserved residue(s) required for the propagation of feature annotation.</text>
</comment>
<dbReference type="Pfam" id="PF00094">
    <property type="entry name" value="VWD"/>
    <property type="match status" value="1"/>
</dbReference>
<dbReference type="SUPFAM" id="SSF57196">
    <property type="entry name" value="EGF/Laminin"/>
    <property type="match status" value="3"/>
</dbReference>
<feature type="disulfide bond" evidence="3">
    <location>
        <begin position="622"/>
        <end position="631"/>
    </location>
</feature>
<dbReference type="InterPro" id="IPR058727">
    <property type="entry name" value="Helical_Vwde"/>
</dbReference>
<dbReference type="PROSITE" id="PS00022">
    <property type="entry name" value="EGF_1"/>
    <property type="match status" value="3"/>
</dbReference>
<name>A0A3B3SKL3_9TELE</name>
<feature type="disulfide bond" evidence="3">
    <location>
        <begin position="638"/>
        <end position="648"/>
    </location>
</feature>
<dbReference type="Pfam" id="PF26129">
    <property type="entry name" value="Vwde"/>
    <property type="match status" value="1"/>
</dbReference>
<evidence type="ECO:0000259" key="6">
    <source>
        <dbReference type="PROSITE" id="PS51233"/>
    </source>
</evidence>
<dbReference type="Gene3D" id="2.60.120.260">
    <property type="entry name" value="Galactose-binding domain-like"/>
    <property type="match status" value="1"/>
</dbReference>
<reference evidence="7" key="2">
    <citation type="submission" date="2025-09" db="UniProtKB">
        <authorList>
            <consortium name="Ensembl"/>
        </authorList>
    </citation>
    <scope>IDENTIFICATION</scope>
</reference>
<keyword evidence="2 3" id="KW-1015">Disulfide bond</keyword>
<dbReference type="FunFam" id="2.10.25.10:FF:000490">
    <property type="entry name" value="von Willebrand factor D and EGF domain-containing protein"/>
    <property type="match status" value="1"/>
</dbReference>
<keyword evidence="8" id="KW-1185">Reference proteome</keyword>
<dbReference type="SMART" id="SM00179">
    <property type="entry name" value="EGF_CA"/>
    <property type="match status" value="1"/>
</dbReference>
<evidence type="ECO:0000256" key="1">
    <source>
        <dbReference type="ARBA" id="ARBA00022729"/>
    </source>
</evidence>
<dbReference type="Pfam" id="PF25024">
    <property type="entry name" value="EGF_TEN"/>
    <property type="match status" value="1"/>
</dbReference>
<protein>
    <submittedName>
        <fullName evidence="7">von Willebrand factor D and EGF domains</fullName>
    </submittedName>
</protein>
<dbReference type="InterPro" id="IPR000742">
    <property type="entry name" value="EGF"/>
</dbReference>
<dbReference type="Gene3D" id="2.10.25.10">
    <property type="entry name" value="Laminin"/>
    <property type="match status" value="6"/>
</dbReference>
<evidence type="ECO:0000256" key="3">
    <source>
        <dbReference type="PROSITE-ProRule" id="PRU00076"/>
    </source>
</evidence>
<dbReference type="FunFam" id="2.10.25.10:FF:000831">
    <property type="entry name" value="von Willebrand factor D and EGF domains"/>
    <property type="match status" value="1"/>
</dbReference>
<dbReference type="InterPro" id="IPR001881">
    <property type="entry name" value="EGF-like_Ca-bd_dom"/>
</dbReference>
<dbReference type="FunFam" id="2.10.25.10:FF:000595">
    <property type="entry name" value="von Willebrand factor D and EGF domain-containing protein"/>
    <property type="match status" value="1"/>
</dbReference>
<dbReference type="GO" id="GO:0005576">
    <property type="term" value="C:extracellular region"/>
    <property type="evidence" value="ECO:0007669"/>
    <property type="project" value="TreeGrafter"/>
</dbReference>
<feature type="disulfide bond" evidence="3">
    <location>
        <begin position="709"/>
        <end position="719"/>
    </location>
</feature>
<dbReference type="GeneTree" id="ENSGT00940000160835"/>
<feature type="region of interest" description="Disordered" evidence="4">
    <location>
        <begin position="144"/>
        <end position="171"/>
    </location>
</feature>
<feature type="disulfide bond" evidence="3">
    <location>
        <begin position="837"/>
        <end position="847"/>
    </location>
</feature>
<sequence>MSLSLRAPSSDFGHTEGLCGTFDGDPHNDFRRAGDTAVQDASEFIGRWRLPPGSSLFDSVPHHENSENVRRYCDCEQEAYVSKPPPVPTTCAHPGNVRLPSVIPFQDVTAEYLRSVLPVNGTDESREKLPWKRQEVPHSQVRGMMNDKSFDSTGRLAGQDSSSHAASARWKRQSGSPVVEFSRQSLTQAVLEGLTYFFPDDHVEDDRSEPSLPRPPALGPTAAHTMQLCLRAVVNSSVAMACGPLLADTLNDAVLMCVADLQLKDDQAWLSASLPLLQNECERRLIQDGGGGEWGTAVALLRCPELCSHNGHCSESGCVCLPGFGSYDCSMLSDQIPEITELERAGLCDVRQRECSTVRVSGQAFQASTKLKCEVVKEKLVNGEWVLEDPQLVSASFLSPTSLDCQLPVEGTQGLDGLEAETINNKPMARWQIKVSNDGHGFSNAKVLTLFDGACQICPPQAEGLCTLREKTCSIDGLCYGEGDLNPTSPCLICRPDSSQFTWSVFEANKAPVFQPPQAHLRTFYGENFVYQFLASDPEGSAVQFTLESGPKDAILSPAGLLIWKVTSASPQTFVFTVIDDCNAATRAVVEVLVRSCGCLNGASCITNMNFPPGSGEYLCVCPDGHQGAQCGRRSDNCKSNPCHFGRCVDGLNSYSCVCPPGLTGKFRRRYPSQKFVGLHRYIKKCPMLHEPVVYHDSRKHELDTVSACRHPCGRNMECSQPNTCTCKEGYTGFGCHIAVCRPDCKNRGKCVKPNECACALGYSGATCEEAKCDPPCQNGGTCQARNLCTCQYGYVGPRCETMVCSRHCENGGECVSPDVCKCKSGWFGPTCSSADCEPVCLNGGTCVKPNICLCPIGFYGSQCQIAVCSPPCKNGGQCMRNNVCSCAEGFTGKRHKYTD</sequence>
<dbReference type="PROSITE" id="PS01186">
    <property type="entry name" value="EGF_2"/>
    <property type="match status" value="2"/>
</dbReference>
<keyword evidence="3" id="KW-0245">EGF-like domain</keyword>
<evidence type="ECO:0000313" key="8">
    <source>
        <dbReference type="Proteomes" id="UP000261540"/>
    </source>
</evidence>
<feature type="domain" description="EGF-like" evidence="5">
    <location>
        <begin position="634"/>
        <end position="669"/>
    </location>
</feature>
<dbReference type="InterPro" id="IPR050969">
    <property type="entry name" value="Dev_Signal_Modulators"/>
</dbReference>
<evidence type="ECO:0000259" key="5">
    <source>
        <dbReference type="PROSITE" id="PS50026"/>
    </source>
</evidence>
<accession>A0A3B3SKL3</accession>
<feature type="disulfide bond" evidence="3">
    <location>
        <begin position="773"/>
        <end position="783"/>
    </location>
</feature>
<dbReference type="PROSITE" id="PS00010">
    <property type="entry name" value="ASX_HYDROXYL"/>
    <property type="match status" value="1"/>
</dbReference>
<dbReference type="InterPro" id="IPR000152">
    <property type="entry name" value="EGF-type_Asp/Asn_hydroxyl_site"/>
</dbReference>
<feature type="domain" description="EGF-like" evidence="5">
    <location>
        <begin position="705"/>
        <end position="737"/>
    </location>
</feature>
<dbReference type="PANTHER" id="PTHR14949">
    <property type="entry name" value="EGF-LIKE-DOMAIN, MULTIPLE 7, 8"/>
    <property type="match status" value="1"/>
</dbReference>
<dbReference type="PROSITE" id="PS50026">
    <property type="entry name" value="EGF_3"/>
    <property type="match status" value="5"/>
</dbReference>
<reference evidence="7" key="1">
    <citation type="submission" date="2025-08" db="UniProtKB">
        <authorList>
            <consortium name="Ensembl"/>
        </authorList>
    </citation>
    <scope>IDENTIFICATION</scope>
</reference>
<feature type="domain" description="VWFD" evidence="6">
    <location>
        <begin position="1"/>
        <end position="56"/>
    </location>
</feature>
<dbReference type="FunFam" id="2.10.25.10:FF:000031">
    <property type="entry name" value="neurogenic locus notch homolog protein 3"/>
    <property type="match status" value="1"/>
</dbReference>
<dbReference type="PROSITE" id="PS51233">
    <property type="entry name" value="VWFD"/>
    <property type="match status" value="1"/>
</dbReference>
<dbReference type="Pfam" id="PF00008">
    <property type="entry name" value="EGF"/>
    <property type="match status" value="1"/>
</dbReference>
<dbReference type="GO" id="GO:0005102">
    <property type="term" value="F:signaling receptor binding"/>
    <property type="evidence" value="ECO:0007669"/>
    <property type="project" value="TreeGrafter"/>
</dbReference>
<feature type="domain" description="EGF-like" evidence="5">
    <location>
        <begin position="593"/>
        <end position="632"/>
    </location>
</feature>
<dbReference type="GO" id="GO:0005509">
    <property type="term" value="F:calcium ion binding"/>
    <property type="evidence" value="ECO:0007669"/>
    <property type="project" value="InterPro"/>
</dbReference>
<feature type="domain" description="EGF-like" evidence="5">
    <location>
        <begin position="769"/>
        <end position="801"/>
    </location>
</feature>
<feature type="disulfide bond" evidence="3">
    <location>
        <begin position="727"/>
        <end position="736"/>
    </location>
</feature>
<evidence type="ECO:0000256" key="2">
    <source>
        <dbReference type="ARBA" id="ARBA00023157"/>
    </source>
</evidence>
<dbReference type="STRING" id="1676925.ENSPKIP00000030888"/>
<feature type="domain" description="EGF-like" evidence="5">
    <location>
        <begin position="833"/>
        <end position="865"/>
    </location>
</feature>
<organism evidence="7 8">
    <name type="scientific">Paramormyrops kingsleyae</name>
    <dbReference type="NCBI Taxonomy" id="1676925"/>
    <lineage>
        <taxon>Eukaryota</taxon>
        <taxon>Metazoa</taxon>
        <taxon>Chordata</taxon>
        <taxon>Craniata</taxon>
        <taxon>Vertebrata</taxon>
        <taxon>Euteleostomi</taxon>
        <taxon>Actinopterygii</taxon>
        <taxon>Neopterygii</taxon>
        <taxon>Teleostei</taxon>
        <taxon>Osteoglossocephala</taxon>
        <taxon>Osteoglossomorpha</taxon>
        <taxon>Osteoglossiformes</taxon>
        <taxon>Mormyridae</taxon>
        <taxon>Paramormyrops</taxon>
    </lineage>
</organism>
<dbReference type="Ensembl" id="ENSPKIT00000011724.1">
    <property type="protein sequence ID" value="ENSPKIP00000030888.1"/>
    <property type="gene ID" value="ENSPKIG00000011568.1"/>
</dbReference>
<dbReference type="GO" id="GO:0009986">
    <property type="term" value="C:cell surface"/>
    <property type="evidence" value="ECO:0007669"/>
    <property type="project" value="TreeGrafter"/>
</dbReference>
<feature type="disulfide bond" evidence="3">
    <location>
        <begin position="791"/>
        <end position="800"/>
    </location>
</feature>
<dbReference type="CDD" id="cd00054">
    <property type="entry name" value="EGF_CA"/>
    <property type="match status" value="1"/>
</dbReference>
<evidence type="ECO:0000313" key="7">
    <source>
        <dbReference type="Ensembl" id="ENSPKIP00000030888.1"/>
    </source>
</evidence>
<keyword evidence="1" id="KW-0732">Signal</keyword>
<dbReference type="PANTHER" id="PTHR14949:SF53">
    <property type="entry name" value="VON WILLEBRAND FACTOR D AND EGF DOMAIN-CONTAINING PROTEIN"/>
    <property type="match status" value="1"/>
</dbReference>
<proteinExistence type="predicted"/>
<feature type="disulfide bond" evidence="3">
    <location>
        <begin position="855"/>
        <end position="864"/>
    </location>
</feature>
<dbReference type="InterPro" id="IPR001846">
    <property type="entry name" value="VWF_type-D"/>
</dbReference>